<dbReference type="KEGG" id="haby:HLVA_20280"/>
<dbReference type="SUPFAM" id="SSF81340">
    <property type="entry name" value="Clc chloride channel"/>
    <property type="match status" value="1"/>
</dbReference>
<dbReference type="PRINTS" id="PR00762">
    <property type="entry name" value="CLCHANNEL"/>
</dbReference>
<evidence type="ECO:0000259" key="6">
    <source>
        <dbReference type="PROSITE" id="PS51094"/>
    </source>
</evidence>
<feature type="domain" description="PTS EIIA type-2" evidence="6">
    <location>
        <begin position="444"/>
        <end position="588"/>
    </location>
</feature>
<evidence type="ECO:0000313" key="8">
    <source>
        <dbReference type="Proteomes" id="UP001321582"/>
    </source>
</evidence>
<evidence type="ECO:0000256" key="3">
    <source>
        <dbReference type="ARBA" id="ARBA00022989"/>
    </source>
</evidence>
<dbReference type="InterPro" id="IPR002178">
    <property type="entry name" value="PTS_EIIA_type-2_dom"/>
</dbReference>
<reference evidence="7 8" key="1">
    <citation type="submission" date="2022-11" db="EMBL/GenBank/DDBJ databases">
        <title>Haliovirga abyssi gen. nov., sp. nov., a mesophilic fermentative bacterium isolated from the Iheya North hydrothermal field and the proposal of Haliovirgaceae fam. nov.</title>
        <authorList>
            <person name="Miyazaki U."/>
            <person name="Tame A."/>
            <person name="Miyazaki J."/>
            <person name="Takai K."/>
            <person name="Sawayama S."/>
            <person name="Kitajima M."/>
            <person name="Okamoto A."/>
            <person name="Nakagawa S."/>
        </authorList>
    </citation>
    <scope>NUCLEOTIDE SEQUENCE [LARGE SCALE GENOMIC DNA]</scope>
    <source>
        <strain evidence="7 8">IC12</strain>
    </source>
</reference>
<protein>
    <recommendedName>
        <fullName evidence="6">PTS EIIA type-2 domain-containing protein</fullName>
    </recommendedName>
</protein>
<dbReference type="SUPFAM" id="SSF55804">
    <property type="entry name" value="Phoshotransferase/anion transport protein"/>
    <property type="match status" value="1"/>
</dbReference>
<evidence type="ECO:0000256" key="2">
    <source>
        <dbReference type="ARBA" id="ARBA00022692"/>
    </source>
</evidence>
<gene>
    <name evidence="7" type="ORF">HLVA_20280</name>
</gene>
<dbReference type="Gene3D" id="3.40.930.10">
    <property type="entry name" value="Mannitol-specific EII, Chain A"/>
    <property type="match status" value="1"/>
</dbReference>
<dbReference type="PROSITE" id="PS00372">
    <property type="entry name" value="PTS_EIIA_TYPE_2_HIS"/>
    <property type="match status" value="1"/>
</dbReference>
<keyword evidence="4 5" id="KW-0472">Membrane</keyword>
<keyword evidence="3 5" id="KW-1133">Transmembrane helix</keyword>
<dbReference type="AlphaFoldDB" id="A0AAU9DVR5"/>
<evidence type="ECO:0000256" key="5">
    <source>
        <dbReference type="SAM" id="Phobius"/>
    </source>
</evidence>
<feature type="transmembrane region" description="Helical" evidence="5">
    <location>
        <begin position="369"/>
        <end position="390"/>
    </location>
</feature>
<feature type="transmembrane region" description="Helical" evidence="5">
    <location>
        <begin position="330"/>
        <end position="349"/>
    </location>
</feature>
<feature type="transmembrane region" description="Helical" evidence="5">
    <location>
        <begin position="213"/>
        <end position="232"/>
    </location>
</feature>
<dbReference type="InterPro" id="IPR016152">
    <property type="entry name" value="PTrfase/Anion_transptr"/>
</dbReference>
<dbReference type="Pfam" id="PF00359">
    <property type="entry name" value="PTS_EIIA_2"/>
    <property type="match status" value="1"/>
</dbReference>
<keyword evidence="2 5" id="KW-0812">Transmembrane</keyword>
<accession>A0AAU9DVR5</accession>
<sequence length="588" mass="64069">MFLSVLKWAFLATIIGVVVGGLTTIFLMILDKSIEYRGVLPVKYYYFLPFAIVISILLVKYFAPDAKGHGTEKVIEAVHKNNGKINFSVIPVKLVATVLTIMSGGSVGKEGPGAQIGGGTASWIADLFKFSENDRKKFVICGISGGFAAVFGTPIAGAIFGVEVLFIGTILYDVLLPSFISGVMAYQVARSLGIKYSYFKIDFSSITNFSETMYLKVILAGIFFGVISFLFIEILKFLEKNIEKIKLDESIKGFLGGILIIGLVFVSSESYLGLGIDTIKRSLTGEILPWYTSFFKMIFTALSLGFGGSGGIVTPIFYIGTTSGNLFAQLINEPIALFSAIGFVAVLAGTTNAPIAASIMAIELFGVEISPYAAVACVISFLISGHRSVYPSQILAMKKSGALDIEIGKEIENTEVNFQNDGIDDIMEKLKSVNFGGGVKVKLHELINEDDVTFLETTGVKDTLEVMIAKAKEKGHIKDIEEFKNAIFEREDIVSTGIGLGIAMPHAKLDDIDEFFIIVGVAKQGLDWDSIDRKPVGVVFLIGGPEGKQKKYLKIISKLMLLVKNESRREKLFNSKKAEDIVDIFKEF</sequence>
<dbReference type="GO" id="GO:0015108">
    <property type="term" value="F:chloride transmembrane transporter activity"/>
    <property type="evidence" value="ECO:0007669"/>
    <property type="project" value="InterPro"/>
</dbReference>
<dbReference type="EMBL" id="AP027059">
    <property type="protein sequence ID" value="BDU51459.1"/>
    <property type="molecule type" value="Genomic_DNA"/>
</dbReference>
<keyword evidence="8" id="KW-1185">Reference proteome</keyword>
<evidence type="ECO:0000256" key="1">
    <source>
        <dbReference type="ARBA" id="ARBA00004141"/>
    </source>
</evidence>
<dbReference type="InterPro" id="IPR014743">
    <property type="entry name" value="Cl-channel_core"/>
</dbReference>
<dbReference type="InterPro" id="IPR001807">
    <property type="entry name" value="ClC"/>
</dbReference>
<dbReference type="GO" id="GO:0016020">
    <property type="term" value="C:membrane"/>
    <property type="evidence" value="ECO:0007669"/>
    <property type="project" value="UniProtKB-SubCell"/>
</dbReference>
<name>A0AAU9DVR5_9FUSO</name>
<dbReference type="PANTHER" id="PTHR43427">
    <property type="entry name" value="CHLORIDE CHANNEL PROTEIN CLC-E"/>
    <property type="match status" value="1"/>
</dbReference>
<dbReference type="Proteomes" id="UP001321582">
    <property type="component" value="Chromosome"/>
</dbReference>
<feature type="transmembrane region" description="Helical" evidence="5">
    <location>
        <begin position="138"/>
        <end position="171"/>
    </location>
</feature>
<dbReference type="PROSITE" id="PS51094">
    <property type="entry name" value="PTS_EIIA_TYPE_2"/>
    <property type="match status" value="1"/>
</dbReference>
<comment type="subcellular location">
    <subcellularLocation>
        <location evidence="1">Membrane</location>
        <topology evidence="1">Multi-pass membrane protein</topology>
    </subcellularLocation>
</comment>
<feature type="transmembrane region" description="Helical" evidence="5">
    <location>
        <begin position="294"/>
        <end position="318"/>
    </location>
</feature>
<dbReference type="Gene3D" id="1.10.3080.10">
    <property type="entry name" value="Clc chloride channel"/>
    <property type="match status" value="1"/>
</dbReference>
<feature type="transmembrane region" description="Helical" evidence="5">
    <location>
        <begin position="9"/>
        <end position="29"/>
    </location>
</feature>
<evidence type="ECO:0000256" key="4">
    <source>
        <dbReference type="ARBA" id="ARBA00023136"/>
    </source>
</evidence>
<dbReference type="Pfam" id="PF00654">
    <property type="entry name" value="Voltage_CLC"/>
    <property type="match status" value="1"/>
</dbReference>
<dbReference type="PANTHER" id="PTHR43427:SF12">
    <property type="entry name" value="CHLORIDE TRANSPORTER"/>
    <property type="match status" value="1"/>
</dbReference>
<evidence type="ECO:0000313" key="7">
    <source>
        <dbReference type="EMBL" id="BDU51459.1"/>
    </source>
</evidence>
<proteinExistence type="predicted"/>
<feature type="transmembrane region" description="Helical" evidence="5">
    <location>
        <begin position="44"/>
        <end position="63"/>
    </location>
</feature>
<feature type="transmembrane region" description="Helical" evidence="5">
    <location>
        <begin position="253"/>
        <end position="274"/>
    </location>
</feature>
<dbReference type="InterPro" id="IPR050368">
    <property type="entry name" value="ClC-type_chloride_channel"/>
</dbReference>
<dbReference type="CDD" id="cd00211">
    <property type="entry name" value="PTS_IIA_fru"/>
    <property type="match status" value="1"/>
</dbReference>
<organism evidence="7 8">
    <name type="scientific">Haliovirga abyssi</name>
    <dbReference type="NCBI Taxonomy" id="2996794"/>
    <lineage>
        <taxon>Bacteria</taxon>
        <taxon>Fusobacteriati</taxon>
        <taxon>Fusobacteriota</taxon>
        <taxon>Fusobacteriia</taxon>
        <taxon>Fusobacteriales</taxon>
        <taxon>Haliovirgaceae</taxon>
        <taxon>Haliovirga</taxon>
    </lineage>
</organism>